<keyword evidence="2" id="KW-1185">Reference proteome</keyword>
<sequence>MGADIHGFVECRATYGTLDEDKARWHAAIDLDLLYGGRSYDAFGCLFGVRNHAGFRPLAGDRGIPADVSSRTRQAYQEWDPDGHSPSWISWAELATVDWDEPAEAVDERVQEYKRTPDQGWVRTGKSFRGRQGRSEGAEWIEDGILLRVVRMVRRDAVPEDGEWAPVWKTMSALADVHGGENVRLVVWFDN</sequence>
<protein>
    <submittedName>
        <fullName evidence="1">Uncharacterized protein</fullName>
    </submittedName>
</protein>
<dbReference type="Proteomes" id="UP001212821">
    <property type="component" value="Chromosome"/>
</dbReference>
<evidence type="ECO:0000313" key="2">
    <source>
        <dbReference type="Proteomes" id="UP001212821"/>
    </source>
</evidence>
<evidence type="ECO:0000313" key="1">
    <source>
        <dbReference type="EMBL" id="WBP88173.1"/>
    </source>
</evidence>
<accession>A0ABY7Q659</accession>
<organism evidence="1 2">
    <name type="scientific">Kitasatospora cathayae</name>
    <dbReference type="NCBI Taxonomy" id="3004092"/>
    <lineage>
        <taxon>Bacteria</taxon>
        <taxon>Bacillati</taxon>
        <taxon>Actinomycetota</taxon>
        <taxon>Actinomycetes</taxon>
        <taxon>Kitasatosporales</taxon>
        <taxon>Streptomycetaceae</taxon>
        <taxon>Kitasatospora</taxon>
    </lineage>
</organism>
<dbReference type="EMBL" id="CP115450">
    <property type="protein sequence ID" value="WBP88173.1"/>
    <property type="molecule type" value="Genomic_DNA"/>
</dbReference>
<gene>
    <name evidence="1" type="ORF">O1G21_21630</name>
</gene>
<reference evidence="2" key="1">
    <citation type="submission" date="2022-12" db="EMBL/GenBank/DDBJ databases">
        <authorList>
            <person name="Mo P."/>
        </authorList>
    </citation>
    <scope>NUCLEOTIDE SEQUENCE [LARGE SCALE GENOMIC DNA]</scope>
    <source>
        <strain evidence="2">HUAS 3-15</strain>
    </source>
</reference>
<name>A0ABY7Q659_9ACTN</name>
<dbReference type="RefSeq" id="WP_270146169.1">
    <property type="nucleotide sequence ID" value="NZ_CP115450.1"/>
</dbReference>
<proteinExistence type="predicted"/>